<feature type="transmembrane region" description="Helical" evidence="5">
    <location>
        <begin position="246"/>
        <end position="268"/>
    </location>
</feature>
<dbReference type="InterPro" id="IPR036259">
    <property type="entry name" value="MFS_trans_sf"/>
</dbReference>
<dbReference type="OrthoDB" id="9793283at2"/>
<dbReference type="PANTHER" id="PTHR23546:SF1">
    <property type="entry name" value="MEMBRANE PROTEIN"/>
    <property type="match status" value="1"/>
</dbReference>
<comment type="subcellular location">
    <subcellularLocation>
        <location evidence="1">Cell membrane</location>
        <topology evidence="1">Multi-pass membrane protein</topology>
    </subcellularLocation>
</comment>
<keyword evidence="2 5" id="KW-0812">Transmembrane</keyword>
<feature type="transmembrane region" description="Helical" evidence="5">
    <location>
        <begin position="275"/>
        <end position="293"/>
    </location>
</feature>
<dbReference type="AlphaFoldDB" id="A0A1H9M5L1"/>
<feature type="transmembrane region" description="Helical" evidence="5">
    <location>
        <begin position="173"/>
        <end position="191"/>
    </location>
</feature>
<dbReference type="PANTHER" id="PTHR23546">
    <property type="entry name" value="TRANSPORT PROTEIN"/>
    <property type="match status" value="1"/>
</dbReference>
<feature type="transmembrane region" description="Helical" evidence="5">
    <location>
        <begin position="361"/>
        <end position="384"/>
    </location>
</feature>
<evidence type="ECO:0000313" key="8">
    <source>
        <dbReference type="Proteomes" id="UP000199352"/>
    </source>
</evidence>
<dbReference type="PROSITE" id="PS50850">
    <property type="entry name" value="MFS"/>
    <property type="match status" value="1"/>
</dbReference>
<evidence type="ECO:0000259" key="6">
    <source>
        <dbReference type="PROSITE" id="PS50850"/>
    </source>
</evidence>
<dbReference type="EMBL" id="FOFR01000008">
    <property type="protein sequence ID" value="SER19028.1"/>
    <property type="molecule type" value="Genomic_DNA"/>
</dbReference>
<feature type="transmembrane region" description="Helical" evidence="5">
    <location>
        <begin position="112"/>
        <end position="132"/>
    </location>
</feature>
<keyword evidence="4 5" id="KW-0472">Membrane</keyword>
<name>A0A1H9M5L1_9PSEU</name>
<organism evidence="7 8">
    <name type="scientific">Lentzea xinjiangensis</name>
    <dbReference type="NCBI Taxonomy" id="402600"/>
    <lineage>
        <taxon>Bacteria</taxon>
        <taxon>Bacillati</taxon>
        <taxon>Actinomycetota</taxon>
        <taxon>Actinomycetes</taxon>
        <taxon>Pseudonocardiales</taxon>
        <taxon>Pseudonocardiaceae</taxon>
        <taxon>Lentzea</taxon>
    </lineage>
</organism>
<evidence type="ECO:0000256" key="3">
    <source>
        <dbReference type="ARBA" id="ARBA00022989"/>
    </source>
</evidence>
<feature type="transmembrane region" description="Helical" evidence="5">
    <location>
        <begin position="332"/>
        <end position="355"/>
    </location>
</feature>
<evidence type="ECO:0000256" key="4">
    <source>
        <dbReference type="ARBA" id="ARBA00023136"/>
    </source>
</evidence>
<keyword evidence="8" id="KW-1185">Reference proteome</keyword>
<feature type="transmembrane region" description="Helical" evidence="5">
    <location>
        <begin position="69"/>
        <end position="92"/>
    </location>
</feature>
<dbReference type="Gene3D" id="1.20.1250.20">
    <property type="entry name" value="MFS general substrate transporter like domains"/>
    <property type="match status" value="1"/>
</dbReference>
<evidence type="ECO:0000256" key="5">
    <source>
        <dbReference type="SAM" id="Phobius"/>
    </source>
</evidence>
<feature type="transmembrane region" description="Helical" evidence="5">
    <location>
        <begin position="144"/>
        <end position="167"/>
    </location>
</feature>
<feature type="domain" description="Major facilitator superfamily (MFS) profile" evidence="6">
    <location>
        <begin position="4"/>
        <end position="386"/>
    </location>
</feature>
<evidence type="ECO:0000256" key="1">
    <source>
        <dbReference type="ARBA" id="ARBA00004651"/>
    </source>
</evidence>
<evidence type="ECO:0000256" key="2">
    <source>
        <dbReference type="ARBA" id="ARBA00022692"/>
    </source>
</evidence>
<dbReference type="SUPFAM" id="SSF103473">
    <property type="entry name" value="MFS general substrate transporter"/>
    <property type="match status" value="1"/>
</dbReference>
<proteinExistence type="predicted"/>
<feature type="transmembrane region" description="Helical" evidence="5">
    <location>
        <begin position="212"/>
        <end position="234"/>
    </location>
</feature>
<dbReference type="Pfam" id="PF07690">
    <property type="entry name" value="MFS_1"/>
    <property type="match status" value="1"/>
</dbReference>
<reference evidence="8" key="1">
    <citation type="submission" date="2016-10" db="EMBL/GenBank/DDBJ databases">
        <authorList>
            <person name="Varghese N."/>
            <person name="Submissions S."/>
        </authorList>
    </citation>
    <scope>NUCLEOTIDE SEQUENCE [LARGE SCALE GENOMIC DNA]</scope>
    <source>
        <strain evidence="8">CGMCC 4.3525</strain>
    </source>
</reference>
<dbReference type="STRING" id="402600.SAMN05216188_108267"/>
<keyword evidence="3 5" id="KW-1133">Transmembrane helix</keyword>
<feature type="transmembrane region" description="Helical" evidence="5">
    <location>
        <begin position="42"/>
        <end position="62"/>
    </location>
</feature>
<gene>
    <name evidence="7" type="ORF">SAMN05216188_108267</name>
</gene>
<dbReference type="Proteomes" id="UP000199352">
    <property type="component" value="Unassembled WGS sequence"/>
</dbReference>
<protein>
    <submittedName>
        <fullName evidence="7">Predicted arabinose efflux permease, MFS family</fullName>
    </submittedName>
</protein>
<dbReference type="GO" id="GO:0005886">
    <property type="term" value="C:plasma membrane"/>
    <property type="evidence" value="ECO:0007669"/>
    <property type="project" value="UniProtKB-SubCell"/>
</dbReference>
<dbReference type="GO" id="GO:0022857">
    <property type="term" value="F:transmembrane transporter activity"/>
    <property type="evidence" value="ECO:0007669"/>
    <property type="project" value="InterPro"/>
</dbReference>
<sequence>MPRSLTPLLVAVLVMCSAQQLLTPVLSPLSQDLGLDATRLGLVLTLSSVAFALSSPLWGLALDLAGLRPVLIAGLGLCVLGFAGFAAAVTFGGDETLPTGLAFTFVLVCRSLLLGAGIAALLVAALAVAGIVPAGEGDRTRAVGLVGAAQGLAAVLGPVIGGALTVVSLVVPLHLATVIAVALAVGVLLVVRQPVAEHPQPPVQPWELLPAFGVGLLLHLSLGLAQVAAVSLVLHGLNTPVTTGSAGLVPAVAAIGLVVTQGVAVPLLRWPAARLMKIGAPIAVAGYAFLAGAPSLWLVALAFLVVAVGTGLAVTGFAAAASLGVGSRHQGLVAGLVNATVGVPLVVAPMLSGLLHDVEPLAPVVAAGVAAALAVGLSLVPVGVARIPQPAA</sequence>
<dbReference type="RefSeq" id="WP_143116156.1">
    <property type="nucleotide sequence ID" value="NZ_FOFR01000008.1"/>
</dbReference>
<dbReference type="InterPro" id="IPR011701">
    <property type="entry name" value="MFS"/>
</dbReference>
<dbReference type="InterPro" id="IPR001958">
    <property type="entry name" value="Tet-R_TetA/multi-R_MdtG-like"/>
</dbReference>
<accession>A0A1H9M5L1</accession>
<evidence type="ECO:0000313" key="7">
    <source>
        <dbReference type="EMBL" id="SER19028.1"/>
    </source>
</evidence>
<dbReference type="InterPro" id="IPR020846">
    <property type="entry name" value="MFS_dom"/>
</dbReference>
<feature type="transmembrane region" description="Helical" evidence="5">
    <location>
        <begin position="299"/>
        <end position="320"/>
    </location>
</feature>
<dbReference type="PRINTS" id="PR01035">
    <property type="entry name" value="TCRTETA"/>
</dbReference>